<keyword evidence="1" id="KW-0472">Membrane</keyword>
<feature type="transmembrane region" description="Helical" evidence="1">
    <location>
        <begin position="159"/>
        <end position="188"/>
    </location>
</feature>
<organism evidence="2 3">
    <name type="scientific">Anoxynatronum buryatiense</name>
    <dbReference type="NCBI Taxonomy" id="489973"/>
    <lineage>
        <taxon>Bacteria</taxon>
        <taxon>Bacillati</taxon>
        <taxon>Bacillota</taxon>
        <taxon>Clostridia</taxon>
        <taxon>Eubacteriales</taxon>
        <taxon>Clostridiaceae</taxon>
        <taxon>Anoxynatronum</taxon>
    </lineage>
</organism>
<feature type="transmembrane region" description="Helical" evidence="1">
    <location>
        <begin position="77"/>
        <end position="99"/>
    </location>
</feature>
<evidence type="ECO:0000256" key="1">
    <source>
        <dbReference type="SAM" id="Phobius"/>
    </source>
</evidence>
<reference evidence="2" key="1">
    <citation type="submission" date="2017-05" db="EMBL/GenBank/DDBJ databases">
        <authorList>
            <person name="Varghese N."/>
            <person name="Submissions S."/>
        </authorList>
    </citation>
    <scope>NUCLEOTIDE SEQUENCE</scope>
    <source>
        <strain evidence="2">Su22</strain>
    </source>
</reference>
<keyword evidence="3" id="KW-1185">Reference proteome</keyword>
<dbReference type="RefSeq" id="WP_283410954.1">
    <property type="nucleotide sequence ID" value="NZ_FXUF01000043.1"/>
</dbReference>
<dbReference type="Proteomes" id="UP001158066">
    <property type="component" value="Unassembled WGS sequence"/>
</dbReference>
<feature type="transmembrane region" description="Helical" evidence="1">
    <location>
        <begin position="12"/>
        <end position="36"/>
    </location>
</feature>
<comment type="caution">
    <text evidence="2">The sequence shown here is derived from an EMBL/GenBank/DDBJ whole genome shotgun (WGS) entry which is preliminary data.</text>
</comment>
<accession>A0AA46AKN5</accession>
<name>A0AA46AKN5_9CLOT</name>
<keyword evidence="1" id="KW-0812">Transmembrane</keyword>
<evidence type="ECO:0000313" key="2">
    <source>
        <dbReference type="EMBL" id="SMP73198.1"/>
    </source>
</evidence>
<evidence type="ECO:0000313" key="3">
    <source>
        <dbReference type="Proteomes" id="UP001158066"/>
    </source>
</evidence>
<dbReference type="AlphaFoldDB" id="A0AA46AKN5"/>
<gene>
    <name evidence="2" type="ORF">SAMN06296020_1432</name>
</gene>
<dbReference type="EMBL" id="FXUF01000043">
    <property type="protein sequence ID" value="SMP73198.1"/>
    <property type="molecule type" value="Genomic_DNA"/>
</dbReference>
<keyword evidence="1" id="KW-1133">Transmembrane helix</keyword>
<proteinExistence type="predicted"/>
<feature type="transmembrane region" description="Helical" evidence="1">
    <location>
        <begin position="119"/>
        <end position="138"/>
    </location>
</feature>
<protein>
    <submittedName>
        <fullName evidence="2">Uncharacterized protein</fullName>
    </submittedName>
</protein>
<sequence>MLKKLANLMLAWVVIAVLYVIYKLFCCIVQVTVMSFKNSFIKLGIKESVKHSIVSVKKAMEMNGINVKKLIKSALEFSLAMTGLIYALIVVSIILKVLIPPDLNVVVRNNLVFERLFLFALLIIIMTNIITHICGVQNSNIQKDNSKPENKQHTDKNSLFSKIVGLLFGATILAPFFIAVIVGFVWYYSLFIYTILPIEIGGGKAEPIKVMTQDSLLMEHFKNDNDEVVYLLDRTDKTYVLLIENHHGARVFQIPTDRVIIESQ</sequence>